<evidence type="ECO:0000313" key="1">
    <source>
        <dbReference type="EMBL" id="SVE58296.1"/>
    </source>
</evidence>
<accession>A0A383EN60</accession>
<gene>
    <name evidence="1" type="ORF">METZ01_LOCUS511150</name>
</gene>
<sequence length="113" mass="12000">MAGIANLTIDQGSNFTYDLEVTNADGTDYDLTGFTMVGKLAKGYATTYPRTVFSCTVDNPTEGVVTVSLTADQTKALSPGRWVFDVVATHTDSTVTRLLEGIAVVTPSVVKAF</sequence>
<dbReference type="EMBL" id="UINC01227421">
    <property type="protein sequence ID" value="SVE58296.1"/>
    <property type="molecule type" value="Genomic_DNA"/>
</dbReference>
<reference evidence="1" key="1">
    <citation type="submission" date="2018-05" db="EMBL/GenBank/DDBJ databases">
        <authorList>
            <person name="Lanie J.A."/>
            <person name="Ng W.-L."/>
            <person name="Kazmierczak K.M."/>
            <person name="Andrzejewski T.M."/>
            <person name="Davidsen T.M."/>
            <person name="Wayne K.J."/>
            <person name="Tettelin H."/>
            <person name="Glass J.I."/>
            <person name="Rusch D."/>
            <person name="Podicherti R."/>
            <person name="Tsui H.-C.T."/>
            <person name="Winkler M.E."/>
        </authorList>
    </citation>
    <scope>NUCLEOTIDE SEQUENCE</scope>
</reference>
<dbReference type="AlphaFoldDB" id="A0A383EN60"/>
<organism evidence="1">
    <name type="scientific">marine metagenome</name>
    <dbReference type="NCBI Taxonomy" id="408172"/>
    <lineage>
        <taxon>unclassified sequences</taxon>
        <taxon>metagenomes</taxon>
        <taxon>ecological metagenomes</taxon>
    </lineage>
</organism>
<name>A0A383EN60_9ZZZZ</name>
<protein>
    <recommendedName>
        <fullName evidence="2">DUF11 domain-containing protein</fullName>
    </recommendedName>
</protein>
<evidence type="ECO:0008006" key="2">
    <source>
        <dbReference type="Google" id="ProtNLM"/>
    </source>
</evidence>
<proteinExistence type="predicted"/>